<evidence type="ECO:0000256" key="1">
    <source>
        <dbReference type="ARBA" id="ARBA00004477"/>
    </source>
</evidence>
<dbReference type="GO" id="GO:0004222">
    <property type="term" value="F:metalloendopeptidase activity"/>
    <property type="evidence" value="ECO:0007669"/>
    <property type="project" value="InterPro"/>
</dbReference>
<dbReference type="Pfam" id="PF02517">
    <property type="entry name" value="Rce1-like"/>
    <property type="match status" value="1"/>
</dbReference>
<dbReference type="InterPro" id="IPR003675">
    <property type="entry name" value="Rce1/LyrA-like_dom"/>
</dbReference>
<dbReference type="GO" id="GO:0005789">
    <property type="term" value="C:endoplasmic reticulum membrane"/>
    <property type="evidence" value="ECO:0007669"/>
    <property type="project" value="UniProtKB-SubCell"/>
</dbReference>
<evidence type="ECO:0000256" key="7">
    <source>
        <dbReference type="ARBA" id="ARBA00022989"/>
    </source>
</evidence>
<keyword evidence="14" id="KW-1185">Reference proteome</keyword>
<dbReference type="InterPro" id="IPR039731">
    <property type="entry name" value="Rce1"/>
</dbReference>
<dbReference type="PANTHER" id="PTHR13046:SF0">
    <property type="entry name" value="CAAX PRENYL PROTEASE 2"/>
    <property type="match status" value="1"/>
</dbReference>
<evidence type="ECO:0000256" key="4">
    <source>
        <dbReference type="ARBA" id="ARBA00022692"/>
    </source>
</evidence>
<proteinExistence type="inferred from homology"/>
<keyword evidence="4 11" id="KW-0812">Transmembrane</keyword>
<evidence type="ECO:0000259" key="12">
    <source>
        <dbReference type="Pfam" id="PF02517"/>
    </source>
</evidence>
<accession>A0AAN6NH34</accession>
<feature type="transmembrane region" description="Helical" evidence="11">
    <location>
        <begin position="121"/>
        <end position="141"/>
    </location>
</feature>
<evidence type="ECO:0000256" key="11">
    <source>
        <dbReference type="SAM" id="Phobius"/>
    </source>
</evidence>
<sequence>MIPSKMPVLRSLLDKIEDKIDKLNPWHKDEPPQQPPPITTRTAILLLSLYALIYFLPFYLSSQTRPSPTLTRDAPSAIRARVRSVTISCIICCTSTYLILSRTAHASIYDTLHFMGVYPPALLSSTSSLLLTALLFLGPLFEYFVVEAGWRDWTSSPSFGPLREVLSEWTSWRNIIAGPITEELLYRSASVPLMLLSQSPVKTTIFLSPVIFGLSHLHHFYEFRLTHPQVPLAAAILRSIFQFGYTTLFGSYATFIYIRTGSLLAVCLVHAFCNAMGLPRFYGRVEPYPVPAVDSAVTTGSAARPGGAGSRSRSRNRVLLWTIAYYTLLVIGAASWYKNLSRLTDSTNALVPNSAFSSSNAA</sequence>
<gene>
    <name evidence="13" type="ORF">QBC46DRAFT_374137</name>
</gene>
<evidence type="ECO:0000256" key="5">
    <source>
        <dbReference type="ARBA" id="ARBA00022801"/>
    </source>
</evidence>
<evidence type="ECO:0000256" key="8">
    <source>
        <dbReference type="ARBA" id="ARBA00023136"/>
    </source>
</evidence>
<evidence type="ECO:0000313" key="14">
    <source>
        <dbReference type="Proteomes" id="UP001303473"/>
    </source>
</evidence>
<dbReference type="AlphaFoldDB" id="A0AAN6NH34"/>
<keyword evidence="5" id="KW-0378">Hydrolase</keyword>
<dbReference type="PANTHER" id="PTHR13046">
    <property type="entry name" value="PROTEASE U48 CAAX PRENYL PROTEASE RCE1"/>
    <property type="match status" value="1"/>
</dbReference>
<feature type="transmembrane region" description="Helical" evidence="11">
    <location>
        <begin position="43"/>
        <end position="60"/>
    </location>
</feature>
<feature type="transmembrane region" description="Helical" evidence="11">
    <location>
        <begin position="80"/>
        <end position="100"/>
    </location>
</feature>
<evidence type="ECO:0000256" key="9">
    <source>
        <dbReference type="ARBA" id="ARBA00047280"/>
    </source>
</evidence>
<comment type="catalytic activity">
    <reaction evidence="9">
        <text>Hydrolyzes the peptide bond -P2-(S-farnesyl or geranylgeranyl)C-P1'-P2'-P3'-COOH where P1' and P2' are amino acids with aliphatic sidechains and P3' is any C-terminal residue.</text>
        <dbReference type="EC" id="3.4.26.1"/>
    </reaction>
</comment>
<protein>
    <recommendedName>
        <fullName evidence="10">intramembrane prenyl-peptidase Rce1</fullName>
        <ecNumber evidence="10">3.4.26.1</ecNumber>
    </recommendedName>
</protein>
<dbReference type="EC" id="3.4.26.1" evidence="10"/>
<dbReference type="Proteomes" id="UP001303473">
    <property type="component" value="Unassembled WGS sequence"/>
</dbReference>
<dbReference type="EMBL" id="MU853758">
    <property type="protein sequence ID" value="KAK3944713.1"/>
    <property type="molecule type" value="Genomic_DNA"/>
</dbReference>
<keyword evidence="6" id="KW-0256">Endoplasmic reticulum</keyword>
<evidence type="ECO:0000256" key="3">
    <source>
        <dbReference type="ARBA" id="ARBA00022670"/>
    </source>
</evidence>
<evidence type="ECO:0000256" key="10">
    <source>
        <dbReference type="ARBA" id="ARBA00049729"/>
    </source>
</evidence>
<keyword evidence="8 11" id="KW-0472">Membrane</keyword>
<name>A0AAN6NH34_9PEZI</name>
<feature type="transmembrane region" description="Helical" evidence="11">
    <location>
        <begin position="318"/>
        <end position="337"/>
    </location>
</feature>
<evidence type="ECO:0000256" key="2">
    <source>
        <dbReference type="ARBA" id="ARBA00006897"/>
    </source>
</evidence>
<comment type="subcellular location">
    <subcellularLocation>
        <location evidence="1">Endoplasmic reticulum membrane</location>
        <topology evidence="1">Multi-pass membrane protein</topology>
    </subcellularLocation>
</comment>
<organism evidence="13 14">
    <name type="scientific">Diplogelasinospora grovesii</name>
    <dbReference type="NCBI Taxonomy" id="303347"/>
    <lineage>
        <taxon>Eukaryota</taxon>
        <taxon>Fungi</taxon>
        <taxon>Dikarya</taxon>
        <taxon>Ascomycota</taxon>
        <taxon>Pezizomycotina</taxon>
        <taxon>Sordariomycetes</taxon>
        <taxon>Sordariomycetidae</taxon>
        <taxon>Sordariales</taxon>
        <taxon>Diplogelasinosporaceae</taxon>
        <taxon>Diplogelasinospora</taxon>
    </lineage>
</organism>
<reference evidence="14" key="1">
    <citation type="journal article" date="2023" name="Mol. Phylogenet. Evol.">
        <title>Genome-scale phylogeny and comparative genomics of the fungal order Sordariales.</title>
        <authorList>
            <person name="Hensen N."/>
            <person name="Bonometti L."/>
            <person name="Westerberg I."/>
            <person name="Brannstrom I.O."/>
            <person name="Guillou S."/>
            <person name="Cros-Aarteil S."/>
            <person name="Calhoun S."/>
            <person name="Haridas S."/>
            <person name="Kuo A."/>
            <person name="Mondo S."/>
            <person name="Pangilinan J."/>
            <person name="Riley R."/>
            <person name="LaButti K."/>
            <person name="Andreopoulos B."/>
            <person name="Lipzen A."/>
            <person name="Chen C."/>
            <person name="Yan M."/>
            <person name="Daum C."/>
            <person name="Ng V."/>
            <person name="Clum A."/>
            <person name="Steindorff A."/>
            <person name="Ohm R.A."/>
            <person name="Martin F."/>
            <person name="Silar P."/>
            <person name="Natvig D.O."/>
            <person name="Lalanne C."/>
            <person name="Gautier V."/>
            <person name="Ament-Velasquez S.L."/>
            <person name="Kruys A."/>
            <person name="Hutchinson M.I."/>
            <person name="Powell A.J."/>
            <person name="Barry K."/>
            <person name="Miller A.N."/>
            <person name="Grigoriev I.V."/>
            <person name="Debuchy R."/>
            <person name="Gladieux P."/>
            <person name="Hiltunen Thoren M."/>
            <person name="Johannesson H."/>
        </authorList>
    </citation>
    <scope>NUCLEOTIDE SEQUENCE [LARGE SCALE GENOMIC DNA]</scope>
    <source>
        <strain evidence="14">CBS 340.73</strain>
    </source>
</reference>
<keyword evidence="3" id="KW-0645">Protease</keyword>
<keyword evidence="7 11" id="KW-1133">Transmembrane helix</keyword>
<comment type="caution">
    <text evidence="13">The sequence shown here is derived from an EMBL/GenBank/DDBJ whole genome shotgun (WGS) entry which is preliminary data.</text>
</comment>
<comment type="similarity">
    <text evidence="2">Belongs to the peptidase U48 family.</text>
</comment>
<feature type="domain" description="CAAX prenyl protease 2/Lysostaphin resistance protein A-like" evidence="12">
    <location>
        <begin position="169"/>
        <end position="276"/>
    </location>
</feature>
<dbReference type="GO" id="GO:0071586">
    <property type="term" value="P:CAAX-box protein processing"/>
    <property type="evidence" value="ECO:0007669"/>
    <property type="project" value="InterPro"/>
</dbReference>
<evidence type="ECO:0000256" key="6">
    <source>
        <dbReference type="ARBA" id="ARBA00022824"/>
    </source>
</evidence>
<evidence type="ECO:0000313" key="13">
    <source>
        <dbReference type="EMBL" id="KAK3944713.1"/>
    </source>
</evidence>